<dbReference type="VEuPathDB" id="FungiDB:ASPWEDRAFT_42851"/>
<dbReference type="STRING" id="1073089.A0A1L9RD32"/>
<dbReference type="AlphaFoldDB" id="A0A1L9RD32"/>
<reference evidence="2" key="1">
    <citation type="journal article" date="2017" name="Genome Biol.">
        <title>Comparative genomics reveals high biological diversity and specific adaptations in the industrially and medically important fungal genus Aspergillus.</title>
        <authorList>
            <person name="de Vries R.P."/>
            <person name="Riley R."/>
            <person name="Wiebenga A."/>
            <person name="Aguilar-Osorio G."/>
            <person name="Amillis S."/>
            <person name="Uchima C.A."/>
            <person name="Anderluh G."/>
            <person name="Asadollahi M."/>
            <person name="Askin M."/>
            <person name="Barry K."/>
            <person name="Battaglia E."/>
            <person name="Bayram O."/>
            <person name="Benocci T."/>
            <person name="Braus-Stromeyer S.A."/>
            <person name="Caldana C."/>
            <person name="Canovas D."/>
            <person name="Cerqueira G.C."/>
            <person name="Chen F."/>
            <person name="Chen W."/>
            <person name="Choi C."/>
            <person name="Clum A."/>
            <person name="Dos Santos R.A."/>
            <person name="Damasio A.R."/>
            <person name="Diallinas G."/>
            <person name="Emri T."/>
            <person name="Fekete E."/>
            <person name="Flipphi M."/>
            <person name="Freyberg S."/>
            <person name="Gallo A."/>
            <person name="Gournas C."/>
            <person name="Habgood R."/>
            <person name="Hainaut M."/>
            <person name="Harispe M.L."/>
            <person name="Henrissat B."/>
            <person name="Hilden K.S."/>
            <person name="Hope R."/>
            <person name="Hossain A."/>
            <person name="Karabika E."/>
            <person name="Karaffa L."/>
            <person name="Karanyi Z."/>
            <person name="Krasevec N."/>
            <person name="Kuo A."/>
            <person name="Kusch H."/>
            <person name="LaButti K."/>
            <person name="Lagendijk E.L."/>
            <person name="Lapidus A."/>
            <person name="Levasseur A."/>
            <person name="Lindquist E."/>
            <person name="Lipzen A."/>
            <person name="Logrieco A.F."/>
            <person name="MacCabe A."/>
            <person name="Maekelae M.R."/>
            <person name="Malavazi I."/>
            <person name="Melin P."/>
            <person name="Meyer V."/>
            <person name="Mielnichuk N."/>
            <person name="Miskei M."/>
            <person name="Molnar A.P."/>
            <person name="Mule G."/>
            <person name="Ngan C.Y."/>
            <person name="Orejas M."/>
            <person name="Orosz E."/>
            <person name="Ouedraogo J.P."/>
            <person name="Overkamp K.M."/>
            <person name="Park H.-S."/>
            <person name="Perrone G."/>
            <person name="Piumi F."/>
            <person name="Punt P.J."/>
            <person name="Ram A.F."/>
            <person name="Ramon A."/>
            <person name="Rauscher S."/>
            <person name="Record E."/>
            <person name="Riano-Pachon D.M."/>
            <person name="Robert V."/>
            <person name="Roehrig J."/>
            <person name="Ruller R."/>
            <person name="Salamov A."/>
            <person name="Salih N.S."/>
            <person name="Samson R.A."/>
            <person name="Sandor E."/>
            <person name="Sanguinetti M."/>
            <person name="Schuetze T."/>
            <person name="Sepcic K."/>
            <person name="Shelest E."/>
            <person name="Sherlock G."/>
            <person name="Sophianopoulou V."/>
            <person name="Squina F.M."/>
            <person name="Sun H."/>
            <person name="Susca A."/>
            <person name="Todd R.B."/>
            <person name="Tsang A."/>
            <person name="Unkles S.E."/>
            <person name="van de Wiele N."/>
            <person name="van Rossen-Uffink D."/>
            <person name="Oliveira J.V."/>
            <person name="Vesth T.C."/>
            <person name="Visser J."/>
            <person name="Yu J.-H."/>
            <person name="Zhou M."/>
            <person name="Andersen M.R."/>
            <person name="Archer D.B."/>
            <person name="Baker S.E."/>
            <person name="Benoit I."/>
            <person name="Brakhage A.A."/>
            <person name="Braus G.H."/>
            <person name="Fischer R."/>
            <person name="Frisvad J.C."/>
            <person name="Goldman G.H."/>
            <person name="Houbraken J."/>
            <person name="Oakley B."/>
            <person name="Pocsi I."/>
            <person name="Scazzocchio C."/>
            <person name="Seiboth B."/>
            <person name="vanKuyk P.A."/>
            <person name="Wortman J."/>
            <person name="Dyer P.S."/>
            <person name="Grigoriev I.V."/>
        </authorList>
    </citation>
    <scope>NUCLEOTIDE SEQUENCE [LARGE SCALE GENOMIC DNA]</scope>
    <source>
        <strain evidence="2">DTO 134E9</strain>
    </source>
</reference>
<dbReference type="GeneID" id="63751725"/>
<sequence length="147" mass="16517">MSFQLSIAIFGSGISEPAHWGFCIHIPGEMEGELLHVRVIDVRLNIFQFEPRIPHDLESQTAFGLCKLRNLNSAERSKVASILAQEPAPRGGKENCQNWVVDALVALEVEELVPDGTADIWNSRIGKESDDIKADVEDDYWFPLNER</sequence>
<dbReference type="Pfam" id="PF20174">
    <property type="entry name" value="DUF6540"/>
    <property type="match status" value="1"/>
</dbReference>
<dbReference type="RefSeq" id="XP_040686499.1">
    <property type="nucleotide sequence ID" value="XM_040835877.1"/>
</dbReference>
<dbReference type="Proteomes" id="UP000184383">
    <property type="component" value="Unassembled WGS sequence"/>
</dbReference>
<accession>A0A1L9RD32</accession>
<dbReference type="EMBL" id="KV878214">
    <property type="protein sequence ID" value="OJJ32822.1"/>
    <property type="molecule type" value="Genomic_DNA"/>
</dbReference>
<gene>
    <name evidence="1" type="ORF">ASPWEDRAFT_42851</name>
</gene>
<evidence type="ECO:0000313" key="1">
    <source>
        <dbReference type="EMBL" id="OJJ32822.1"/>
    </source>
</evidence>
<dbReference type="InterPro" id="IPR046670">
    <property type="entry name" value="DUF6540"/>
</dbReference>
<evidence type="ECO:0000313" key="2">
    <source>
        <dbReference type="Proteomes" id="UP000184383"/>
    </source>
</evidence>
<protein>
    <submittedName>
        <fullName evidence="1">Uncharacterized protein</fullName>
    </submittedName>
</protein>
<organism evidence="1 2">
    <name type="scientific">Aspergillus wentii DTO 134E9</name>
    <dbReference type="NCBI Taxonomy" id="1073089"/>
    <lineage>
        <taxon>Eukaryota</taxon>
        <taxon>Fungi</taxon>
        <taxon>Dikarya</taxon>
        <taxon>Ascomycota</taxon>
        <taxon>Pezizomycotina</taxon>
        <taxon>Eurotiomycetes</taxon>
        <taxon>Eurotiomycetidae</taxon>
        <taxon>Eurotiales</taxon>
        <taxon>Aspergillaceae</taxon>
        <taxon>Aspergillus</taxon>
        <taxon>Aspergillus subgen. Cremei</taxon>
    </lineage>
</organism>
<keyword evidence="2" id="KW-1185">Reference proteome</keyword>
<name>A0A1L9RD32_ASPWE</name>
<proteinExistence type="predicted"/>